<dbReference type="Pfam" id="PF04385">
    <property type="entry name" value="FAINT"/>
    <property type="match status" value="1"/>
</dbReference>
<feature type="compositionally biased region" description="Low complexity" evidence="1">
    <location>
        <begin position="28"/>
        <end position="37"/>
    </location>
</feature>
<sequence>MNIFRAVNTVSYRLFIFLLFSGRNLVESRGSSSTRKSGTGGTATPKSGTQQQSTPAARTGSHQPSGQSASSQPAGGASLTSGSAQAARTGTQGGAGSPVTTPPANEGTGTSPTSGGGNPANQPNDLQTKSPQNSSEESKFEEYHNHIKLFKADPNDNTKTIELTTSEYEHKFDVDEHIYTFKDNTNCSLIQIEGKDLWKYGSTTPDTSKSNPSETDTSKFNAMYPKGMSIEEQIIFIYFDGLTEVYSKKSGEWNKYGKVNKDISKENLAKSSDPKKTGN</sequence>
<dbReference type="VEuPathDB" id="PiroplasmaDB:TOT_040000809"/>
<dbReference type="Proteomes" id="UP000003786">
    <property type="component" value="Chromosome 4"/>
</dbReference>
<dbReference type="OrthoDB" id="10652282at2759"/>
<feature type="compositionally biased region" description="Low complexity" evidence="1">
    <location>
        <begin position="63"/>
        <end position="90"/>
    </location>
</feature>
<name>J7MCD4_THEOR</name>
<evidence type="ECO:0000313" key="4">
    <source>
        <dbReference type="Proteomes" id="UP000003786"/>
    </source>
</evidence>
<feature type="region of interest" description="Disordered" evidence="1">
    <location>
        <begin position="26"/>
        <end position="141"/>
    </location>
</feature>
<feature type="compositionally biased region" description="Polar residues" evidence="1">
    <location>
        <begin position="119"/>
        <end position="135"/>
    </location>
</feature>
<evidence type="ECO:0008006" key="5">
    <source>
        <dbReference type="Google" id="ProtNLM"/>
    </source>
</evidence>
<evidence type="ECO:0000313" key="3">
    <source>
        <dbReference type="EMBL" id="BAM42442.1"/>
    </source>
</evidence>
<keyword evidence="4" id="KW-1185">Reference proteome</keyword>
<reference evidence="3 4" key="1">
    <citation type="journal article" date="2012" name="MBio">
        <title>Comparative genome analysis of three eukaryotic parasites with differing abilities to transform leukocytes reveals key mediators of Theileria-induced leukocyte transformation.</title>
        <authorList>
            <person name="Hayashida K."/>
            <person name="Hara Y."/>
            <person name="Abe T."/>
            <person name="Yamasaki C."/>
            <person name="Toyoda A."/>
            <person name="Kosuge T."/>
            <person name="Suzuki Y."/>
            <person name="Sato Y."/>
            <person name="Kawashima S."/>
            <person name="Katayama T."/>
            <person name="Wakaguri H."/>
            <person name="Inoue N."/>
            <person name="Homma K."/>
            <person name="Tada-Umezaki M."/>
            <person name="Yagi Y."/>
            <person name="Fujii Y."/>
            <person name="Habara T."/>
            <person name="Kanehisa M."/>
            <person name="Watanabe H."/>
            <person name="Ito K."/>
            <person name="Gojobori T."/>
            <person name="Sugawara H."/>
            <person name="Imanishi T."/>
            <person name="Weir W."/>
            <person name="Gardner M."/>
            <person name="Pain A."/>
            <person name="Shiels B."/>
            <person name="Hattori M."/>
            <person name="Nene V."/>
            <person name="Sugimoto C."/>
        </authorList>
    </citation>
    <scope>NUCLEOTIDE SEQUENCE [LARGE SCALE GENOMIC DNA]</scope>
    <source>
        <strain evidence="3 4">Shintoku</strain>
    </source>
</reference>
<keyword evidence="2" id="KW-0732">Signal</keyword>
<gene>
    <name evidence="3" type="ORF">TOT_040000809</name>
</gene>
<evidence type="ECO:0000256" key="1">
    <source>
        <dbReference type="SAM" id="MobiDB-lite"/>
    </source>
</evidence>
<dbReference type="AlphaFoldDB" id="J7MCD4"/>
<dbReference type="GeneID" id="20716851"/>
<feature type="compositionally biased region" description="Polar residues" evidence="1">
    <location>
        <begin position="45"/>
        <end position="62"/>
    </location>
</feature>
<dbReference type="InterPro" id="IPR007480">
    <property type="entry name" value="DUF529"/>
</dbReference>
<dbReference type="EMBL" id="AP011949">
    <property type="protein sequence ID" value="BAM42442.1"/>
    <property type="molecule type" value="Genomic_DNA"/>
</dbReference>
<accession>J7MCD4</accession>
<organism evidence="3 4">
    <name type="scientific">Theileria orientalis strain Shintoku</name>
    <dbReference type="NCBI Taxonomy" id="869250"/>
    <lineage>
        <taxon>Eukaryota</taxon>
        <taxon>Sar</taxon>
        <taxon>Alveolata</taxon>
        <taxon>Apicomplexa</taxon>
        <taxon>Aconoidasida</taxon>
        <taxon>Piroplasmida</taxon>
        <taxon>Theileriidae</taxon>
        <taxon>Theileria</taxon>
    </lineage>
</organism>
<protein>
    <recommendedName>
        <fullName evidence="5">SfiI-subtelomeric related protein family member</fullName>
    </recommendedName>
</protein>
<feature type="signal peptide" evidence="2">
    <location>
        <begin position="1"/>
        <end position="28"/>
    </location>
</feature>
<dbReference type="KEGG" id="tot:TOT_040000809"/>
<evidence type="ECO:0000256" key="2">
    <source>
        <dbReference type="SAM" id="SignalP"/>
    </source>
</evidence>
<proteinExistence type="predicted"/>
<feature type="chain" id="PRO_5003794908" description="SfiI-subtelomeric related protein family member" evidence="2">
    <location>
        <begin position="29"/>
        <end position="279"/>
    </location>
</feature>
<dbReference type="RefSeq" id="XP_009692743.1">
    <property type="nucleotide sequence ID" value="XM_009694448.1"/>
</dbReference>